<organism evidence="11 12">
    <name type="scientific">Stereocaulon virgatum</name>
    <dbReference type="NCBI Taxonomy" id="373712"/>
    <lineage>
        <taxon>Eukaryota</taxon>
        <taxon>Fungi</taxon>
        <taxon>Dikarya</taxon>
        <taxon>Ascomycota</taxon>
        <taxon>Pezizomycotina</taxon>
        <taxon>Lecanoromycetes</taxon>
        <taxon>OSLEUM clade</taxon>
        <taxon>Lecanoromycetidae</taxon>
        <taxon>Lecanorales</taxon>
        <taxon>Lecanorineae</taxon>
        <taxon>Stereocaulaceae</taxon>
        <taxon>Stereocaulon</taxon>
    </lineage>
</organism>
<sequence>MGATIQTGLRDYLRLLASGKVREIYELDDTKLLFVATDRISAYDIVMKNAIDQKGAILTQLSDFWFNLLQSRMPGLRTHYISLGLPLTLQERLPPDMVEQLRLRTMVVKRLRVLPIESIVRGFITGSAWSSYQKDGTVCGIPLPSGLKESQKLQRPLWTPSTKAELGSKDENISPEQAAKIIGKEYADQIKALSLNIYEEASAYALERGIIIADTKFEFGLDESASPAAVVLLDEVLTPDSSRFWNVGTYQIGRGQESYDKQYLRDWLAQSGLKGKQGVEMPTDISTNTLERYKEAYYVLVGKVWDMATSEAPRS</sequence>
<dbReference type="NCBIfam" id="TIGR00081">
    <property type="entry name" value="purC"/>
    <property type="match status" value="1"/>
</dbReference>
<dbReference type="PANTHER" id="PTHR43700:SF1">
    <property type="entry name" value="PHOSPHORIBOSYLAMINOIMIDAZOLE-SUCCINOCARBOXAMIDE SYNTHASE"/>
    <property type="match status" value="1"/>
</dbReference>
<feature type="domain" description="SAICAR synthetase/ADE2 N-terminal" evidence="10">
    <location>
        <begin position="16"/>
        <end position="280"/>
    </location>
</feature>
<dbReference type="HAMAP" id="MF_00137">
    <property type="entry name" value="SAICAR_synth"/>
    <property type="match status" value="1"/>
</dbReference>
<evidence type="ECO:0000313" key="12">
    <source>
        <dbReference type="Proteomes" id="UP001590950"/>
    </source>
</evidence>
<keyword evidence="7" id="KW-0658">Purine biosynthesis</keyword>
<name>A0ABR4A6Y5_9LECA</name>
<dbReference type="Pfam" id="PF01259">
    <property type="entry name" value="SAICAR_synt"/>
    <property type="match status" value="1"/>
</dbReference>
<accession>A0ABR4A6Y5</accession>
<dbReference type="SUPFAM" id="SSF56104">
    <property type="entry name" value="SAICAR synthase-like"/>
    <property type="match status" value="1"/>
</dbReference>
<dbReference type="InterPro" id="IPR028923">
    <property type="entry name" value="SAICAR_synt/ADE2_N"/>
</dbReference>
<evidence type="ECO:0000256" key="5">
    <source>
        <dbReference type="ARBA" id="ARBA00022598"/>
    </source>
</evidence>
<comment type="similarity">
    <text evidence="2">Belongs to the SAICAR synthetase family.</text>
</comment>
<keyword evidence="12" id="KW-1185">Reference proteome</keyword>
<dbReference type="InterPro" id="IPR001636">
    <property type="entry name" value="SAICAR_synth"/>
</dbReference>
<evidence type="ECO:0000256" key="2">
    <source>
        <dbReference type="ARBA" id="ARBA00010190"/>
    </source>
</evidence>
<evidence type="ECO:0000256" key="4">
    <source>
        <dbReference type="ARBA" id="ARBA00016460"/>
    </source>
</evidence>
<dbReference type="Gene3D" id="3.30.470.20">
    <property type="entry name" value="ATP-grasp fold, B domain"/>
    <property type="match status" value="1"/>
</dbReference>
<comment type="caution">
    <text evidence="11">The sequence shown here is derived from an EMBL/GenBank/DDBJ whole genome shotgun (WGS) entry which is preliminary data.</text>
</comment>
<protein>
    <recommendedName>
        <fullName evidence="4">Phosphoribosylaminoimidazole-succinocarboxamide synthase</fullName>
        <ecNumber evidence="3">6.3.2.6</ecNumber>
    </recommendedName>
    <alternativeName>
        <fullName evidence="9">SAICAR synthetase</fullName>
    </alternativeName>
</protein>
<keyword evidence="6" id="KW-0547">Nucleotide-binding</keyword>
<gene>
    <name evidence="11" type="ORF">N7G274_005453</name>
</gene>
<dbReference type="Gene3D" id="3.30.200.20">
    <property type="entry name" value="Phosphorylase Kinase, domain 1"/>
    <property type="match status" value="1"/>
</dbReference>
<evidence type="ECO:0000256" key="9">
    <source>
        <dbReference type="ARBA" id="ARBA00030409"/>
    </source>
</evidence>
<dbReference type="EMBL" id="JBEFKJ010000016">
    <property type="protein sequence ID" value="KAL2041669.1"/>
    <property type="molecule type" value="Genomic_DNA"/>
</dbReference>
<evidence type="ECO:0000256" key="7">
    <source>
        <dbReference type="ARBA" id="ARBA00022755"/>
    </source>
</evidence>
<evidence type="ECO:0000256" key="1">
    <source>
        <dbReference type="ARBA" id="ARBA00004672"/>
    </source>
</evidence>
<proteinExistence type="inferred from homology"/>
<dbReference type="PANTHER" id="PTHR43700">
    <property type="entry name" value="PHOSPHORIBOSYLAMINOIMIDAZOLE-SUCCINOCARBOXAMIDE SYNTHASE"/>
    <property type="match status" value="1"/>
</dbReference>
<comment type="pathway">
    <text evidence="1">Purine metabolism; IMP biosynthesis via de novo pathway; 5-amino-1-(5-phospho-D-ribosyl)imidazole-4-carboxamide from 5-amino-1-(5-phospho-D-ribosyl)imidazole-4-carboxylate: step 1/2.</text>
</comment>
<keyword evidence="8" id="KW-0067">ATP-binding</keyword>
<evidence type="ECO:0000256" key="8">
    <source>
        <dbReference type="ARBA" id="ARBA00022840"/>
    </source>
</evidence>
<dbReference type="EC" id="6.3.2.6" evidence="3"/>
<dbReference type="PROSITE" id="PS01058">
    <property type="entry name" value="SAICAR_SYNTHETASE_2"/>
    <property type="match status" value="1"/>
</dbReference>
<evidence type="ECO:0000313" key="11">
    <source>
        <dbReference type="EMBL" id="KAL2041669.1"/>
    </source>
</evidence>
<reference evidence="11 12" key="1">
    <citation type="submission" date="2024-09" db="EMBL/GenBank/DDBJ databases">
        <title>Rethinking Asexuality: The Enigmatic Case of Functional Sexual Genes in Lepraria (Stereocaulaceae).</title>
        <authorList>
            <person name="Doellman M."/>
            <person name="Sun Y."/>
            <person name="Barcenas-Pena A."/>
            <person name="Lumbsch H.T."/>
            <person name="Grewe F."/>
        </authorList>
    </citation>
    <scope>NUCLEOTIDE SEQUENCE [LARGE SCALE GENOMIC DNA]</scope>
    <source>
        <strain evidence="11 12">Mercado 3170</strain>
    </source>
</reference>
<dbReference type="PROSITE" id="PS01057">
    <property type="entry name" value="SAICAR_SYNTHETASE_1"/>
    <property type="match status" value="1"/>
</dbReference>
<dbReference type="InterPro" id="IPR018236">
    <property type="entry name" value="SAICAR_synthetase_CS"/>
</dbReference>
<dbReference type="NCBIfam" id="NF010568">
    <property type="entry name" value="PRK13961.1"/>
    <property type="match status" value="1"/>
</dbReference>
<evidence type="ECO:0000259" key="10">
    <source>
        <dbReference type="Pfam" id="PF01259"/>
    </source>
</evidence>
<dbReference type="Proteomes" id="UP001590950">
    <property type="component" value="Unassembled WGS sequence"/>
</dbReference>
<evidence type="ECO:0000256" key="3">
    <source>
        <dbReference type="ARBA" id="ARBA00012217"/>
    </source>
</evidence>
<dbReference type="CDD" id="cd01414">
    <property type="entry name" value="SAICAR_synt_Sc"/>
    <property type="match status" value="1"/>
</dbReference>
<evidence type="ECO:0000256" key="6">
    <source>
        <dbReference type="ARBA" id="ARBA00022741"/>
    </source>
</evidence>
<keyword evidence="5" id="KW-0436">Ligase</keyword>